<evidence type="ECO:0000259" key="3">
    <source>
        <dbReference type="PROSITE" id="PS50102"/>
    </source>
</evidence>
<feature type="region of interest" description="Disordered" evidence="2">
    <location>
        <begin position="410"/>
        <end position="429"/>
    </location>
</feature>
<evidence type="ECO:0000313" key="4">
    <source>
        <dbReference type="EMBL" id="PWA39408.1"/>
    </source>
</evidence>
<feature type="region of interest" description="Disordered" evidence="2">
    <location>
        <begin position="452"/>
        <end position="487"/>
    </location>
</feature>
<proteinExistence type="predicted"/>
<feature type="compositionally biased region" description="Basic residues" evidence="2">
    <location>
        <begin position="453"/>
        <end position="464"/>
    </location>
</feature>
<dbReference type="SUPFAM" id="SSF54928">
    <property type="entry name" value="RNA-binding domain, RBD"/>
    <property type="match status" value="1"/>
</dbReference>
<dbReference type="InterPro" id="IPR036691">
    <property type="entry name" value="Endo/exonu/phosph_ase_sf"/>
</dbReference>
<evidence type="ECO:0000313" key="5">
    <source>
        <dbReference type="Proteomes" id="UP000245207"/>
    </source>
</evidence>
<dbReference type="PANTHER" id="PTHR33116">
    <property type="entry name" value="REVERSE TRANSCRIPTASE ZINC-BINDING DOMAIN-CONTAINING PROTEIN-RELATED-RELATED"/>
    <property type="match status" value="1"/>
</dbReference>
<evidence type="ECO:0000256" key="2">
    <source>
        <dbReference type="SAM" id="MobiDB-lite"/>
    </source>
</evidence>
<dbReference type="GO" id="GO:0003723">
    <property type="term" value="F:RNA binding"/>
    <property type="evidence" value="ECO:0007669"/>
    <property type="project" value="UniProtKB-UniRule"/>
</dbReference>
<feature type="domain" description="RRM" evidence="3">
    <location>
        <begin position="43"/>
        <end position="120"/>
    </location>
</feature>
<dbReference type="InterPro" id="IPR035979">
    <property type="entry name" value="RBD_domain_sf"/>
</dbReference>
<feature type="compositionally biased region" description="Basic and acidic residues" evidence="2">
    <location>
        <begin position="10"/>
        <end position="24"/>
    </location>
</feature>
<name>A0A2U1KRL9_ARTAN</name>
<dbReference type="Gene3D" id="3.30.70.330">
    <property type="match status" value="1"/>
</dbReference>
<keyword evidence="4" id="KW-0808">Transferase</keyword>
<dbReference type="InterPro" id="IPR026960">
    <property type="entry name" value="RVT-Znf"/>
</dbReference>
<dbReference type="Proteomes" id="UP000245207">
    <property type="component" value="Unassembled WGS sequence"/>
</dbReference>
<dbReference type="EMBL" id="PKPP01014671">
    <property type="protein sequence ID" value="PWA39408.1"/>
    <property type="molecule type" value="Genomic_DNA"/>
</dbReference>
<feature type="region of interest" description="Disordered" evidence="2">
    <location>
        <begin position="1"/>
        <end position="38"/>
    </location>
</feature>
<organism evidence="4 5">
    <name type="scientific">Artemisia annua</name>
    <name type="common">Sweet wormwood</name>
    <dbReference type="NCBI Taxonomy" id="35608"/>
    <lineage>
        <taxon>Eukaryota</taxon>
        <taxon>Viridiplantae</taxon>
        <taxon>Streptophyta</taxon>
        <taxon>Embryophyta</taxon>
        <taxon>Tracheophyta</taxon>
        <taxon>Spermatophyta</taxon>
        <taxon>Magnoliopsida</taxon>
        <taxon>eudicotyledons</taxon>
        <taxon>Gunneridae</taxon>
        <taxon>Pentapetalae</taxon>
        <taxon>asterids</taxon>
        <taxon>campanulids</taxon>
        <taxon>Asterales</taxon>
        <taxon>Asteraceae</taxon>
        <taxon>Asteroideae</taxon>
        <taxon>Anthemideae</taxon>
        <taxon>Artemisiinae</taxon>
        <taxon>Artemisia</taxon>
    </lineage>
</organism>
<reference evidence="4 5" key="1">
    <citation type="journal article" date="2018" name="Mol. Plant">
        <title>The genome of Artemisia annua provides insight into the evolution of Asteraceae family and artemisinin biosynthesis.</title>
        <authorList>
            <person name="Shen Q."/>
            <person name="Zhang L."/>
            <person name="Liao Z."/>
            <person name="Wang S."/>
            <person name="Yan T."/>
            <person name="Shi P."/>
            <person name="Liu M."/>
            <person name="Fu X."/>
            <person name="Pan Q."/>
            <person name="Wang Y."/>
            <person name="Lv Z."/>
            <person name="Lu X."/>
            <person name="Zhang F."/>
            <person name="Jiang W."/>
            <person name="Ma Y."/>
            <person name="Chen M."/>
            <person name="Hao X."/>
            <person name="Li L."/>
            <person name="Tang Y."/>
            <person name="Lv G."/>
            <person name="Zhou Y."/>
            <person name="Sun X."/>
            <person name="Brodelius P.E."/>
            <person name="Rose J.K.C."/>
            <person name="Tang K."/>
        </authorList>
    </citation>
    <scope>NUCLEOTIDE SEQUENCE [LARGE SCALE GENOMIC DNA]</scope>
    <source>
        <strain evidence="5">cv. Huhao1</strain>
        <tissue evidence="4">Leaf</tissue>
    </source>
</reference>
<keyword evidence="5" id="KW-1185">Reference proteome</keyword>
<dbReference type="Pfam" id="PF13966">
    <property type="entry name" value="zf-RVT"/>
    <property type="match status" value="1"/>
</dbReference>
<dbReference type="SMART" id="SM00360">
    <property type="entry name" value="RRM"/>
    <property type="match status" value="1"/>
</dbReference>
<dbReference type="Gene3D" id="3.60.10.10">
    <property type="entry name" value="Endonuclease/exonuclease/phosphatase"/>
    <property type="match status" value="1"/>
</dbReference>
<keyword evidence="4" id="KW-0548">Nucleotidyltransferase</keyword>
<dbReference type="GO" id="GO:0003964">
    <property type="term" value="F:RNA-directed DNA polymerase activity"/>
    <property type="evidence" value="ECO:0007669"/>
    <property type="project" value="UniProtKB-KW"/>
</dbReference>
<dbReference type="InterPro" id="IPR000504">
    <property type="entry name" value="RRM_dom"/>
</dbReference>
<evidence type="ECO:0000256" key="1">
    <source>
        <dbReference type="PROSITE-ProRule" id="PRU00176"/>
    </source>
</evidence>
<sequence>MGSGNVGRGIAKEKEKEEWQEVNHGRKRHYEARPSGKGDSRITKFFISNLPKGCIPWDVKYVFGAFGEVVSVYIARKYDKFGCRFGFISFRAVKDVRFLEGRLDGIKMGHNKLRVNIAKFADENVGMESLNEHKGKAKHEKEFVKAQGSNEEAVKVRGVFRGGSSYRDSLVNKASMEKCNEVCSDEACKSKVVVIPEATQAFKDLHGRALVGRVVNLETLIKLDKLILEAGLGDLAIKYIGGLSVMLKFNCEDNASSFLLGSGVWCSWFSALDLWNGQVLSFERIAWVKIHGMPINLAENSVIDSVAACFGKVMHKAQVSSEDSNLSSSCVGILVGDGLRIRDSVDMKWKNRWFKVWVEEESGSWDPDCVGYVEAPLLESWRMNADGRGCGDGDRRSGEGVPNNNLEEEEVREHGELHGHADDSNDKGSLEADCVGPEVFLFNSSKLGNKVSSSHKRGWNRSKPKGVGNIVSPNNIGSRKRPRMDSDDPFDLDRFIGIIKDGNSGVKRTENHCEPLPQEDISSVFCESEKLADAPIGENIDLNNVVEMETPVEVELDGVEGDRVEVRLDGDEGVAKEVEATISVGGIGGDEKGPWVRELRCSLGVEFLAIQESKADDLSRYDFSKLWGNRSFGVDYVGSVGQSGGLICMWDSSCFDLKVVTKSRNFMRVSGVFKGSGRRVNFINVYAPQGVVAKKELWNSIEEDMRSSSGLWAVLGDFNAVRFADERKGSVFKNSCARNFNSFIHNSGLLEYGMKGSQFTCIRDNGRKLSKIDRVLVCPEFFNSWPLACLRALASRFSDHCPLFLSSKACDFGAKPFRVFNSWLSMDGYEDIVKKAAEEFVFEGPSDSKLSKKLAFIRGRIKEWKKVMDDKLFGEENMALDEIVLRCFHICSGLKISIPKSNMFGLGVNLSDVEEEAVVLGCKASSVPFKYLGVMVGANMNKVCNWKPVYDVFESRLSKWKASCLSIGGRRVLIKAVLESLPCYYFSIYRAPLKVINDLEGMIKRFLWGGSSVVSKIHWVAWDRVASPKSVGGLGICKLNISNIALLSKWGWRYKAENNRLWVKVIESLHETGRCWDFIPLNKSLRGVWSNIVKVLARTVINNIPLRRFFKGVVGVGDSVAYWLDPWVGNEPLKDMCPNLFRLEKNKKCKVMCRMGSGDRWNWYRAPESSCELEELDFLVNVVELVELSGRKDKWNWIGDKSGKFSVRSVRSLLYSVSDFSNIYVLKWCKWIPAKCNIFMWQAEMSRIPSADSLIRRKMVGIEGMCSICGEGPESVEHLFTSCWVAMMVWNHICNWTRVQRFFAFSFRDLIEVHEHVGLKGKAKLVFQGIVIISCWAIWRARNKRRFEGIDVKIVEVISEIKSLGFLWASSRAKLSRLSWSDWCKYEIV</sequence>
<keyword evidence="1" id="KW-0694">RNA-binding</keyword>
<gene>
    <name evidence="4" type="ORF">CTI12_AA572450</name>
</gene>
<dbReference type="InterPro" id="IPR012677">
    <property type="entry name" value="Nucleotide-bd_a/b_plait_sf"/>
</dbReference>
<feature type="compositionally biased region" description="Basic and acidic residues" evidence="2">
    <location>
        <begin position="411"/>
        <end position="429"/>
    </location>
</feature>
<comment type="caution">
    <text evidence="4">The sequence shown here is derived from an EMBL/GenBank/DDBJ whole genome shotgun (WGS) entry which is preliminary data.</text>
</comment>
<dbReference type="CDD" id="cd00590">
    <property type="entry name" value="RRM_SF"/>
    <property type="match status" value="1"/>
</dbReference>
<dbReference type="OrthoDB" id="8942927at2759"/>
<dbReference type="PANTHER" id="PTHR33116:SF78">
    <property type="entry name" value="OS12G0587133 PROTEIN"/>
    <property type="match status" value="1"/>
</dbReference>
<dbReference type="SUPFAM" id="SSF56219">
    <property type="entry name" value="DNase I-like"/>
    <property type="match status" value="1"/>
</dbReference>
<keyword evidence="4" id="KW-0695">RNA-directed DNA polymerase</keyword>
<dbReference type="PROSITE" id="PS50102">
    <property type="entry name" value="RRM"/>
    <property type="match status" value="1"/>
</dbReference>
<protein>
    <submittedName>
        <fullName evidence="4">RNA-directed DNA polymerase, eukaryota</fullName>
    </submittedName>
</protein>
<dbReference type="Pfam" id="PF00076">
    <property type="entry name" value="RRM_1"/>
    <property type="match status" value="1"/>
</dbReference>
<accession>A0A2U1KRL9</accession>